<reference evidence="3" key="1">
    <citation type="submission" date="2018-11" db="EMBL/GenBank/DDBJ databases">
        <title>Chitinophaga lutea sp.nov., isolate from arsenic contaminated soil.</title>
        <authorList>
            <person name="Zong Y."/>
        </authorList>
    </citation>
    <scope>NUCLEOTIDE SEQUENCE [LARGE SCALE GENOMIC DNA]</scope>
    <source>
        <strain evidence="3">YLT18</strain>
    </source>
</reference>
<dbReference type="EMBL" id="RMBX01000010">
    <property type="protein sequence ID" value="RPD39662.1"/>
    <property type="molecule type" value="Genomic_DNA"/>
</dbReference>
<keyword evidence="1" id="KW-0472">Membrane</keyword>
<accession>A0A3N4M818</accession>
<proteinExistence type="predicted"/>
<feature type="transmembrane region" description="Helical" evidence="1">
    <location>
        <begin position="12"/>
        <end position="29"/>
    </location>
</feature>
<protein>
    <submittedName>
        <fullName evidence="2">Uncharacterized protein</fullName>
    </submittedName>
</protein>
<organism evidence="2 3">
    <name type="scientific">Chitinophaga barathri</name>
    <dbReference type="NCBI Taxonomy" id="1647451"/>
    <lineage>
        <taxon>Bacteria</taxon>
        <taxon>Pseudomonadati</taxon>
        <taxon>Bacteroidota</taxon>
        <taxon>Chitinophagia</taxon>
        <taxon>Chitinophagales</taxon>
        <taxon>Chitinophagaceae</taxon>
        <taxon>Chitinophaga</taxon>
    </lineage>
</organism>
<dbReference type="OrthoDB" id="798943at2"/>
<keyword evidence="1" id="KW-0812">Transmembrane</keyword>
<evidence type="ECO:0000313" key="3">
    <source>
        <dbReference type="Proteomes" id="UP000279089"/>
    </source>
</evidence>
<keyword evidence="1" id="KW-1133">Transmembrane helix</keyword>
<feature type="transmembrane region" description="Helical" evidence="1">
    <location>
        <begin position="35"/>
        <end position="55"/>
    </location>
</feature>
<keyword evidence="3" id="KW-1185">Reference proteome</keyword>
<name>A0A3N4M818_9BACT</name>
<dbReference type="RefSeq" id="WP_120515799.1">
    <property type="nucleotide sequence ID" value="NZ_QXZY01000004.1"/>
</dbReference>
<dbReference type="AlphaFoldDB" id="A0A3N4M818"/>
<gene>
    <name evidence="2" type="ORF">EG028_18630</name>
</gene>
<evidence type="ECO:0000256" key="1">
    <source>
        <dbReference type="SAM" id="Phobius"/>
    </source>
</evidence>
<comment type="caution">
    <text evidence="2">The sequence shown here is derived from an EMBL/GenBank/DDBJ whole genome shotgun (WGS) entry which is preliminary data.</text>
</comment>
<sequence length="65" mass="7594">MKASTERKIVRWLHILLSIPIIGFIYGPVADIPSAANAVRFIFLPVVALSGFWMWKRHWFRKKRG</sequence>
<dbReference type="Proteomes" id="UP000279089">
    <property type="component" value="Unassembled WGS sequence"/>
</dbReference>
<evidence type="ECO:0000313" key="2">
    <source>
        <dbReference type="EMBL" id="RPD39662.1"/>
    </source>
</evidence>